<dbReference type="OrthoDB" id="5100964at2759"/>
<dbReference type="Proteomes" id="UP000750502">
    <property type="component" value="Unassembled WGS sequence"/>
</dbReference>
<feature type="region of interest" description="Disordered" evidence="1">
    <location>
        <begin position="40"/>
        <end position="104"/>
    </location>
</feature>
<organism evidence="2 3">
    <name type="scientific">Fusarium xylarioides</name>
    <dbReference type="NCBI Taxonomy" id="221167"/>
    <lineage>
        <taxon>Eukaryota</taxon>
        <taxon>Fungi</taxon>
        <taxon>Dikarya</taxon>
        <taxon>Ascomycota</taxon>
        <taxon>Pezizomycotina</taxon>
        <taxon>Sordariomycetes</taxon>
        <taxon>Hypocreomycetidae</taxon>
        <taxon>Hypocreales</taxon>
        <taxon>Nectriaceae</taxon>
        <taxon>Fusarium</taxon>
        <taxon>Fusarium fujikuroi species complex</taxon>
    </lineage>
</organism>
<sequence length="219" mass="24942">MAESINFALMGDSVCSPDFANCNKDDLDFSHLARRVPAPAVPNKRKHIEKQVQLNKRSRTERPTTTVARPSRTVNTREPRGRTTDEQAPAALPSQTAETRESRGRAALERVADQLRSAGHIVITPVILNILPSDRIYRLVWSFMSRATVTAFYDMALVWNLDTGRLICRATHAKARTSSERLFMIETLGHTKKLTTYLTRYHQMHLHLDRGQFEWHAPP</sequence>
<proteinExistence type="predicted"/>
<evidence type="ECO:0000256" key="1">
    <source>
        <dbReference type="SAM" id="MobiDB-lite"/>
    </source>
</evidence>
<name>A0A9P7KYF1_9HYPO</name>
<reference evidence="2" key="1">
    <citation type="journal article" date="2020" name="bioRxiv">
        <title>Historical genomics reveals the evolutionary mechanisms behind multiple outbreaks of the host-specific coffee wilt pathogen Fusarium xylarioides.</title>
        <authorList>
            <person name="Peck D."/>
            <person name="Nowell R.W."/>
            <person name="Flood J."/>
            <person name="Ryan M.J."/>
            <person name="Barraclough T.G."/>
        </authorList>
    </citation>
    <scope>NUCLEOTIDE SEQUENCE</scope>
    <source>
        <strain evidence="2">IMI 127659i</strain>
    </source>
</reference>
<reference evidence="2" key="2">
    <citation type="submission" date="2020-10" db="EMBL/GenBank/DDBJ databases">
        <authorList>
            <person name="Peck L.D."/>
            <person name="Nowell R.W."/>
            <person name="Flood J."/>
            <person name="Ryan M.J."/>
            <person name="Barraclough T.G."/>
        </authorList>
    </citation>
    <scope>NUCLEOTIDE SEQUENCE</scope>
    <source>
        <strain evidence="2">IMI 127659i</strain>
    </source>
</reference>
<evidence type="ECO:0000313" key="2">
    <source>
        <dbReference type="EMBL" id="KAG5761975.1"/>
    </source>
</evidence>
<dbReference type="EMBL" id="JADFTT010000408">
    <property type="protein sequence ID" value="KAG5761975.1"/>
    <property type="molecule type" value="Genomic_DNA"/>
</dbReference>
<feature type="compositionally biased region" description="Polar residues" evidence="1">
    <location>
        <begin position="63"/>
        <end position="74"/>
    </location>
</feature>
<feature type="compositionally biased region" description="Basic and acidic residues" evidence="1">
    <location>
        <begin position="75"/>
        <end position="85"/>
    </location>
</feature>
<dbReference type="AlphaFoldDB" id="A0A9P7KYF1"/>
<comment type="caution">
    <text evidence="2">The sequence shown here is derived from an EMBL/GenBank/DDBJ whole genome shotgun (WGS) entry which is preliminary data.</text>
</comment>
<accession>A0A9P7KYF1</accession>
<evidence type="ECO:0000313" key="3">
    <source>
        <dbReference type="Proteomes" id="UP000750502"/>
    </source>
</evidence>
<protein>
    <submittedName>
        <fullName evidence="2">Uncharacterized protein</fullName>
    </submittedName>
</protein>
<gene>
    <name evidence="2" type="ORF">H9Q72_009920</name>
</gene>
<keyword evidence="3" id="KW-1185">Reference proteome</keyword>